<dbReference type="Proteomes" id="UP000616201">
    <property type="component" value="Unassembled WGS sequence"/>
</dbReference>
<sequence length="739" mass="84122">MKIAYISTYLPRQCGIATFTNDLYSHIDKKVDYKQHEQHVFALTDEDGQYDYPEQVKMQINVQNHDSYLKVADYINNNDYDICILQHEYGIFGGNSGVFILSLIHNLNIPLVSILHTILEKPSADEKAILIAIAQRSSKLIVMNSDASSILEAVYHIPKSKLTYIPHGVPTFPKTQLEAKKIIGYEDKKIILTFGFIGRSKGIEVAIKALPEVVKNFPDVVYLVVGKTHPNILKSVGEEYRESLVQLIADLGVQEHVKFVNEFLDDDKLSSYLSACDVYITPYISEAQITSGTLSFAIGAGAAVLSTPYLHAKDLLANGRGILFPFNDSEVLAKELNGLFADPAKLSAYRKKSHDFGRHLSWSNLVDAYIDLFKKTTASQYNGHANKDMIGLEDLPKFDLSHIKRLTNNVGIIQHATYSIPNYKEGYCLDDNARALLLVLASYKDFRDEDSINLISTYLSYMSYVQLEDGRFRNFLSFDNRFLDQEGSDDSFGRAIWSLGYLFKRAPYISYYQIGKEMFFRAIPQFSKLISIRAIAYTILGITHYLEHQPNDERMLQELRQLIDFMLREYKAHQSESWQWYERIVSYDNAILPLAMLRSYTYLKDEELKDVGMKTLDFLDEILFTNGYLSAIGNQGWYSEGKKAAKFGQQPIEVTSVVLLYNEVYKLTGKVEYLEKCVHAFQWFSGANDLKLTLFDSETKGCCDGLETHGINRNQGAESTVCFWLSHIVVHEALSKFKG</sequence>
<dbReference type="InterPro" id="IPR001296">
    <property type="entry name" value="Glyco_trans_1"/>
</dbReference>
<keyword evidence="3" id="KW-1185">Reference proteome</keyword>
<dbReference type="SUPFAM" id="SSF48208">
    <property type="entry name" value="Six-hairpin glycosidases"/>
    <property type="match status" value="1"/>
</dbReference>
<comment type="caution">
    <text evidence="2">The sequence shown here is derived from an EMBL/GenBank/DDBJ whole genome shotgun (WGS) entry which is preliminary data.</text>
</comment>
<dbReference type="Gene3D" id="1.50.10.20">
    <property type="match status" value="1"/>
</dbReference>
<evidence type="ECO:0000313" key="2">
    <source>
        <dbReference type="EMBL" id="MBE8712177.1"/>
    </source>
</evidence>
<reference evidence="2" key="1">
    <citation type="submission" date="2018-02" db="EMBL/GenBank/DDBJ databases">
        <authorList>
            <person name="Vasarhelyi B.M."/>
            <person name="Deshmukh S."/>
            <person name="Balint B."/>
            <person name="Kukolya J."/>
        </authorList>
    </citation>
    <scope>NUCLEOTIDE SEQUENCE</scope>
    <source>
        <strain evidence="2">KB22</strain>
    </source>
</reference>
<feature type="domain" description="Glycosyl transferase family 1" evidence="1">
    <location>
        <begin position="184"/>
        <end position="352"/>
    </location>
</feature>
<dbReference type="RefSeq" id="WP_196934518.1">
    <property type="nucleotide sequence ID" value="NZ_MU158698.1"/>
</dbReference>
<evidence type="ECO:0000259" key="1">
    <source>
        <dbReference type="Pfam" id="PF00534"/>
    </source>
</evidence>
<dbReference type="EMBL" id="PRDK01000001">
    <property type="protein sequence ID" value="MBE8712177.1"/>
    <property type="molecule type" value="Genomic_DNA"/>
</dbReference>
<protein>
    <submittedName>
        <fullName evidence="2">Glycosyl transferase</fullName>
    </submittedName>
</protein>
<dbReference type="SUPFAM" id="SSF53756">
    <property type="entry name" value="UDP-Glycosyltransferase/glycogen phosphorylase"/>
    <property type="match status" value="1"/>
</dbReference>
<keyword evidence="2" id="KW-0808">Transferase</keyword>
<name>A0A928USZ3_9SPHI</name>
<dbReference type="InterPro" id="IPR008928">
    <property type="entry name" value="6-hairpin_glycosidase_sf"/>
</dbReference>
<dbReference type="GO" id="GO:0005975">
    <property type="term" value="P:carbohydrate metabolic process"/>
    <property type="evidence" value="ECO:0007669"/>
    <property type="project" value="InterPro"/>
</dbReference>
<dbReference type="AlphaFoldDB" id="A0A928USZ3"/>
<organism evidence="2 3">
    <name type="scientific">Sphingobacterium hungaricum</name>
    <dbReference type="NCBI Taxonomy" id="2082723"/>
    <lineage>
        <taxon>Bacteria</taxon>
        <taxon>Pseudomonadati</taxon>
        <taxon>Bacteroidota</taxon>
        <taxon>Sphingobacteriia</taxon>
        <taxon>Sphingobacteriales</taxon>
        <taxon>Sphingobacteriaceae</taxon>
        <taxon>Sphingobacterium</taxon>
    </lineage>
</organism>
<dbReference type="Gene3D" id="3.40.50.2000">
    <property type="entry name" value="Glycogen Phosphorylase B"/>
    <property type="match status" value="2"/>
</dbReference>
<dbReference type="Pfam" id="PF00534">
    <property type="entry name" value="Glycos_transf_1"/>
    <property type="match status" value="1"/>
</dbReference>
<dbReference type="PANTHER" id="PTHR12526">
    <property type="entry name" value="GLYCOSYLTRANSFERASE"/>
    <property type="match status" value="1"/>
</dbReference>
<proteinExistence type="predicted"/>
<evidence type="ECO:0000313" key="3">
    <source>
        <dbReference type="Proteomes" id="UP000616201"/>
    </source>
</evidence>
<dbReference type="CDD" id="cd03822">
    <property type="entry name" value="GT4_mannosyltransferase-like"/>
    <property type="match status" value="1"/>
</dbReference>
<accession>A0A928USZ3</accession>
<dbReference type="PANTHER" id="PTHR12526:SF572">
    <property type="entry name" value="BLL5144 PROTEIN"/>
    <property type="match status" value="1"/>
</dbReference>
<gene>
    <name evidence="2" type="ORF">C4F49_00595</name>
</gene>
<dbReference type="GO" id="GO:0016757">
    <property type="term" value="F:glycosyltransferase activity"/>
    <property type="evidence" value="ECO:0007669"/>
    <property type="project" value="InterPro"/>
</dbReference>